<proteinExistence type="predicted"/>
<accession>A0A974QP16</accession>
<gene>
    <name evidence="1" type="ORF">BUZ51_02300</name>
</gene>
<dbReference type="Proteomes" id="UP000241540">
    <property type="component" value="Unassembled WGS sequence"/>
</dbReference>
<dbReference type="GO" id="GO:0003677">
    <property type="term" value="F:DNA binding"/>
    <property type="evidence" value="ECO:0007669"/>
    <property type="project" value="InterPro"/>
</dbReference>
<dbReference type="GO" id="GO:0032259">
    <property type="term" value="P:methylation"/>
    <property type="evidence" value="ECO:0007669"/>
    <property type="project" value="UniProtKB-KW"/>
</dbReference>
<sequence>MVSKALFSSETNEWATPQALFDKLDKEFNFTLAPCSTHENHKCKKYFTIEDDGLKQDWSNDIVFMNPPYSREIKFWMEKAYSESLKGAIVVCLIPARTDTKYWHDWIFNKAAEIRFIKGRVKFGDGTGSAPFPSALIVYDNSKPAQTIKIVKQ</sequence>
<dbReference type="Pfam" id="PF05869">
    <property type="entry name" value="Dam"/>
    <property type="match status" value="1"/>
</dbReference>
<name>A0A974QP16_STAHO</name>
<dbReference type="InterPro" id="IPR008593">
    <property type="entry name" value="Dam_MeTrfase"/>
</dbReference>
<dbReference type="InterPro" id="IPR002052">
    <property type="entry name" value="DNA_methylase_N6_adenine_CS"/>
</dbReference>
<evidence type="ECO:0000313" key="2">
    <source>
        <dbReference type="Proteomes" id="UP000241540"/>
    </source>
</evidence>
<dbReference type="EMBL" id="PZHX01000003">
    <property type="protein sequence ID" value="PTK31921.1"/>
    <property type="molecule type" value="Genomic_DNA"/>
</dbReference>
<reference evidence="1 2" key="1">
    <citation type="journal article" date="2016" name="Front. Microbiol.">
        <title>Comprehensive Phylogenetic Analysis of Bovine Non-aureus Staphylococci Species Based on Whole-Genome Sequencing.</title>
        <authorList>
            <person name="Naushad S."/>
            <person name="Barkema H.W."/>
            <person name="Luby C."/>
            <person name="Condas L.A."/>
            <person name="Nobrega D.B."/>
            <person name="Carson D.A."/>
            <person name="De Buck J."/>
        </authorList>
    </citation>
    <scope>NUCLEOTIDE SEQUENCE [LARGE SCALE GENOMIC DNA]</scope>
    <source>
        <strain evidence="1 2">SNUC 5336</strain>
    </source>
</reference>
<dbReference type="PROSITE" id="PS00092">
    <property type="entry name" value="N6_MTASE"/>
    <property type="match status" value="1"/>
</dbReference>
<comment type="caution">
    <text evidence="1">The sequence shown here is derived from an EMBL/GenBank/DDBJ whole genome shotgun (WGS) entry which is preliminary data.</text>
</comment>
<evidence type="ECO:0000313" key="1">
    <source>
        <dbReference type="EMBL" id="PTK31921.1"/>
    </source>
</evidence>
<protein>
    <submittedName>
        <fullName evidence="1">Adenine methyltransferase</fullName>
    </submittedName>
</protein>
<dbReference type="AlphaFoldDB" id="A0A974QP16"/>
<keyword evidence="1" id="KW-0808">Transferase</keyword>
<dbReference type="RefSeq" id="WP_107639976.1">
    <property type="nucleotide sequence ID" value="NZ_PZHX01000003.1"/>
</dbReference>
<organism evidence="1 2">
    <name type="scientific">Staphylococcus hominis</name>
    <dbReference type="NCBI Taxonomy" id="1290"/>
    <lineage>
        <taxon>Bacteria</taxon>
        <taxon>Bacillati</taxon>
        <taxon>Bacillota</taxon>
        <taxon>Bacilli</taxon>
        <taxon>Bacillales</taxon>
        <taxon>Staphylococcaceae</taxon>
        <taxon>Staphylococcus</taxon>
    </lineage>
</organism>
<dbReference type="GO" id="GO:0009007">
    <property type="term" value="F:site-specific DNA-methyltransferase (adenine-specific) activity"/>
    <property type="evidence" value="ECO:0007669"/>
    <property type="project" value="InterPro"/>
</dbReference>
<dbReference type="GO" id="GO:0009307">
    <property type="term" value="P:DNA restriction-modification system"/>
    <property type="evidence" value="ECO:0007669"/>
    <property type="project" value="InterPro"/>
</dbReference>
<keyword evidence="1" id="KW-0489">Methyltransferase</keyword>